<evidence type="ECO:0000256" key="1">
    <source>
        <dbReference type="ARBA" id="ARBA00004123"/>
    </source>
</evidence>
<dbReference type="GO" id="GO:0008270">
    <property type="term" value="F:zinc ion binding"/>
    <property type="evidence" value="ECO:0007669"/>
    <property type="project" value="InterPro"/>
</dbReference>
<dbReference type="InterPro" id="IPR007219">
    <property type="entry name" value="XnlR_reg_dom"/>
</dbReference>
<keyword evidence="2" id="KW-0539">Nucleus</keyword>
<dbReference type="EMBL" id="CALLCH030000008">
    <property type="protein sequence ID" value="CAI4213334.1"/>
    <property type="molecule type" value="Genomic_DNA"/>
</dbReference>
<reference evidence="5" key="1">
    <citation type="submission" date="2022-11" db="EMBL/GenBank/DDBJ databases">
        <authorList>
            <person name="Scott C."/>
            <person name="Bruce N."/>
        </authorList>
    </citation>
    <scope>NUCLEOTIDE SEQUENCE</scope>
</reference>
<dbReference type="Proteomes" id="UP000838763">
    <property type="component" value="Unassembled WGS sequence"/>
</dbReference>
<gene>
    <name evidence="5" type="ORF">PPNO1_LOCUS3081</name>
</gene>
<proteinExistence type="predicted"/>
<dbReference type="GO" id="GO:0006351">
    <property type="term" value="P:DNA-templated transcription"/>
    <property type="evidence" value="ECO:0007669"/>
    <property type="project" value="InterPro"/>
</dbReference>
<dbReference type="OrthoDB" id="4934715at2759"/>
<feature type="region of interest" description="Disordered" evidence="3">
    <location>
        <begin position="23"/>
        <end position="62"/>
    </location>
</feature>
<name>A0A9P1GZR9_9PEZI</name>
<evidence type="ECO:0000259" key="4">
    <source>
        <dbReference type="SMART" id="SM00906"/>
    </source>
</evidence>
<dbReference type="PANTHER" id="PTHR31001:SF49">
    <property type="entry name" value="ZN(II)2CYS6 TRANSCRIPTION FACTOR (EUROFUNG)"/>
    <property type="match status" value="1"/>
</dbReference>
<evidence type="ECO:0000313" key="5">
    <source>
        <dbReference type="EMBL" id="CAI4213334.1"/>
    </source>
</evidence>
<dbReference type="GO" id="GO:0005634">
    <property type="term" value="C:nucleus"/>
    <property type="evidence" value="ECO:0007669"/>
    <property type="project" value="UniProtKB-SubCell"/>
</dbReference>
<dbReference type="Pfam" id="PF04082">
    <property type="entry name" value="Fungal_trans"/>
    <property type="match status" value="1"/>
</dbReference>
<sequence>MDSNGQERLRYLEHLVTVLRRQLAERGGSSEDSSASSAKAAGAKPPTDTKLPETPGDLSGVTNLTDQLKTADAEEDDGEYPVDSLVTASGPILLSGSWQSATVSEMVEYYMPPRGVTDRLIARFFQGKEPAWLMFHVPTFMKQPMHVCDLYRVYSAQCLALDDVTKPGKYKVEALILYFGIEYLRLSDASRGTSILMTMTVRLAMHMGLHRDPNHYSNLSIYETEMRRRLWTLLMEIDLLVAFQFGLPANVQPRYFDTGLPRNFLDEDFDETTTVVPQERPQTERTPALYTIVKSRLVAAFADILSTVTSRDQPTYGEVLRLDKKLEKAHDDIPPLLRMRTFSLSIPDPVDLIMQRLWIELMYQKARIVLHRRYFTVARSDNRYRYSHFACIDAATLILQHQFDIHNEMVPGGRLSKERWFLSSLSTHDFLLANMMLCLELSHLLRKRDGDFDTTPEPIDKERLLNIISTSRTIWQARCDESAEATRAFKILSRMLTISTGVQYDGAPESSPMAEISPAQRPSYQFAQALSSAVHARAAADGSVADGASAPAMAPGIWQEQPVPIPMAESMGDAVPGMDWSNWDSQILNAPAESMEIPWTNFFRPS</sequence>
<dbReference type="SMART" id="SM00906">
    <property type="entry name" value="Fungal_trans"/>
    <property type="match status" value="1"/>
</dbReference>
<feature type="compositionally biased region" description="Low complexity" evidence="3">
    <location>
        <begin position="25"/>
        <end position="44"/>
    </location>
</feature>
<feature type="domain" description="Xylanolytic transcriptional activator regulatory" evidence="4">
    <location>
        <begin position="193"/>
        <end position="267"/>
    </location>
</feature>
<accession>A0A9P1GZR9</accession>
<comment type="subcellular location">
    <subcellularLocation>
        <location evidence="1">Nucleus</location>
    </subcellularLocation>
</comment>
<dbReference type="InterPro" id="IPR050613">
    <property type="entry name" value="Sec_Metabolite_Reg"/>
</dbReference>
<evidence type="ECO:0000313" key="6">
    <source>
        <dbReference type="Proteomes" id="UP000838763"/>
    </source>
</evidence>
<dbReference type="AlphaFoldDB" id="A0A9P1GZR9"/>
<protein>
    <recommendedName>
        <fullName evidence="4">Xylanolytic transcriptional activator regulatory domain-containing protein</fullName>
    </recommendedName>
</protein>
<comment type="caution">
    <text evidence="5">The sequence shown here is derived from an EMBL/GenBank/DDBJ whole genome shotgun (WGS) entry which is preliminary data.</text>
</comment>
<dbReference type="CDD" id="cd12148">
    <property type="entry name" value="fungal_TF_MHR"/>
    <property type="match status" value="1"/>
</dbReference>
<keyword evidence="6" id="KW-1185">Reference proteome</keyword>
<dbReference type="PANTHER" id="PTHR31001">
    <property type="entry name" value="UNCHARACTERIZED TRANSCRIPTIONAL REGULATORY PROTEIN"/>
    <property type="match status" value="1"/>
</dbReference>
<evidence type="ECO:0000256" key="3">
    <source>
        <dbReference type="SAM" id="MobiDB-lite"/>
    </source>
</evidence>
<dbReference type="GO" id="GO:0003677">
    <property type="term" value="F:DNA binding"/>
    <property type="evidence" value="ECO:0007669"/>
    <property type="project" value="InterPro"/>
</dbReference>
<evidence type="ECO:0000256" key="2">
    <source>
        <dbReference type="ARBA" id="ARBA00023242"/>
    </source>
</evidence>
<organism evidence="5 6">
    <name type="scientific">Parascedosporium putredinis</name>
    <dbReference type="NCBI Taxonomy" id="1442378"/>
    <lineage>
        <taxon>Eukaryota</taxon>
        <taxon>Fungi</taxon>
        <taxon>Dikarya</taxon>
        <taxon>Ascomycota</taxon>
        <taxon>Pezizomycotina</taxon>
        <taxon>Sordariomycetes</taxon>
        <taxon>Hypocreomycetidae</taxon>
        <taxon>Microascales</taxon>
        <taxon>Microascaceae</taxon>
        <taxon>Parascedosporium</taxon>
    </lineage>
</organism>